<evidence type="ECO:0000313" key="3">
    <source>
        <dbReference type="Proteomes" id="UP001054837"/>
    </source>
</evidence>
<protein>
    <submittedName>
        <fullName evidence="2">Uncharacterized protein</fullName>
    </submittedName>
</protein>
<comment type="caution">
    <text evidence="2">The sequence shown here is derived from an EMBL/GenBank/DDBJ whole genome shotgun (WGS) entry which is preliminary data.</text>
</comment>
<feature type="compositionally biased region" description="Polar residues" evidence="1">
    <location>
        <begin position="16"/>
        <end position="25"/>
    </location>
</feature>
<sequence>MHANQSMLPSLPEYPNQESGLRQQRSMEQIGAFTPVENRISPHCAQIYRITFAKVKPFNKRSRTQCPKPVTAAKSTTQRESIVLPKPKSAGETL</sequence>
<dbReference type="Proteomes" id="UP001054837">
    <property type="component" value="Unassembled WGS sequence"/>
</dbReference>
<reference evidence="2 3" key="1">
    <citation type="submission" date="2021-06" db="EMBL/GenBank/DDBJ databases">
        <title>Caerostris darwini draft genome.</title>
        <authorList>
            <person name="Kono N."/>
            <person name="Arakawa K."/>
        </authorList>
    </citation>
    <scope>NUCLEOTIDE SEQUENCE [LARGE SCALE GENOMIC DNA]</scope>
</reference>
<proteinExistence type="predicted"/>
<accession>A0AAV4Q1M1</accession>
<dbReference type="EMBL" id="BPLQ01003666">
    <property type="protein sequence ID" value="GIY02262.1"/>
    <property type="molecule type" value="Genomic_DNA"/>
</dbReference>
<dbReference type="AlphaFoldDB" id="A0AAV4Q1M1"/>
<evidence type="ECO:0000313" key="2">
    <source>
        <dbReference type="EMBL" id="GIY02262.1"/>
    </source>
</evidence>
<name>A0AAV4Q1M1_9ARAC</name>
<gene>
    <name evidence="2" type="ORF">CDAR_112531</name>
</gene>
<keyword evidence="3" id="KW-1185">Reference proteome</keyword>
<feature type="region of interest" description="Disordered" evidence="1">
    <location>
        <begin position="60"/>
        <end position="94"/>
    </location>
</feature>
<evidence type="ECO:0000256" key="1">
    <source>
        <dbReference type="SAM" id="MobiDB-lite"/>
    </source>
</evidence>
<feature type="region of interest" description="Disordered" evidence="1">
    <location>
        <begin position="1"/>
        <end position="25"/>
    </location>
</feature>
<organism evidence="2 3">
    <name type="scientific">Caerostris darwini</name>
    <dbReference type="NCBI Taxonomy" id="1538125"/>
    <lineage>
        <taxon>Eukaryota</taxon>
        <taxon>Metazoa</taxon>
        <taxon>Ecdysozoa</taxon>
        <taxon>Arthropoda</taxon>
        <taxon>Chelicerata</taxon>
        <taxon>Arachnida</taxon>
        <taxon>Araneae</taxon>
        <taxon>Araneomorphae</taxon>
        <taxon>Entelegynae</taxon>
        <taxon>Araneoidea</taxon>
        <taxon>Araneidae</taxon>
        <taxon>Caerostris</taxon>
    </lineage>
</organism>